<keyword evidence="3" id="KW-1185">Reference proteome</keyword>
<dbReference type="EMBL" id="JAPQKI010000005">
    <property type="protein sequence ID" value="KAJ5099492.1"/>
    <property type="molecule type" value="Genomic_DNA"/>
</dbReference>
<evidence type="ECO:0000256" key="1">
    <source>
        <dbReference type="SAM" id="MobiDB-lite"/>
    </source>
</evidence>
<reference evidence="2" key="1">
    <citation type="submission" date="2022-11" db="EMBL/GenBank/DDBJ databases">
        <authorList>
            <person name="Petersen C."/>
        </authorList>
    </citation>
    <scope>NUCLEOTIDE SEQUENCE</scope>
    <source>
        <strain evidence="2">IBT 30761</strain>
    </source>
</reference>
<name>A0A9W9FFZ6_9EURO</name>
<feature type="region of interest" description="Disordered" evidence="1">
    <location>
        <begin position="27"/>
        <end position="62"/>
    </location>
</feature>
<evidence type="ECO:0000313" key="2">
    <source>
        <dbReference type="EMBL" id="KAJ5099492.1"/>
    </source>
</evidence>
<evidence type="ECO:0000313" key="3">
    <source>
        <dbReference type="Proteomes" id="UP001149074"/>
    </source>
</evidence>
<dbReference type="Proteomes" id="UP001149074">
    <property type="component" value="Unassembled WGS sequence"/>
</dbReference>
<organism evidence="2 3">
    <name type="scientific">Penicillium argentinense</name>
    <dbReference type="NCBI Taxonomy" id="1131581"/>
    <lineage>
        <taxon>Eukaryota</taxon>
        <taxon>Fungi</taxon>
        <taxon>Dikarya</taxon>
        <taxon>Ascomycota</taxon>
        <taxon>Pezizomycotina</taxon>
        <taxon>Eurotiomycetes</taxon>
        <taxon>Eurotiomycetidae</taxon>
        <taxon>Eurotiales</taxon>
        <taxon>Aspergillaceae</taxon>
        <taxon>Penicillium</taxon>
    </lineage>
</organism>
<gene>
    <name evidence="2" type="ORF">N7532_006493</name>
</gene>
<comment type="caution">
    <text evidence="2">The sequence shown here is derived from an EMBL/GenBank/DDBJ whole genome shotgun (WGS) entry which is preliminary data.</text>
</comment>
<protein>
    <submittedName>
        <fullName evidence="2">Uncharacterized protein</fullName>
    </submittedName>
</protein>
<dbReference type="GeneID" id="81357966"/>
<sequence>MDALNGFETTAYYALEAEACIDRIPFDFHDETSDPDDQESNDDRVDHVRMAKTTERNPNAAKGWIDREEMPLSYKIMAACYE</sequence>
<proteinExistence type="predicted"/>
<dbReference type="AlphaFoldDB" id="A0A9W9FFZ6"/>
<dbReference type="RefSeq" id="XP_056475146.1">
    <property type="nucleotide sequence ID" value="XM_056618987.1"/>
</dbReference>
<accession>A0A9W9FFZ6</accession>
<reference evidence="2" key="2">
    <citation type="journal article" date="2023" name="IMA Fungus">
        <title>Comparative genomic study of the Penicillium genus elucidates a diverse pangenome and 15 lateral gene transfer events.</title>
        <authorList>
            <person name="Petersen C."/>
            <person name="Sorensen T."/>
            <person name="Nielsen M.R."/>
            <person name="Sondergaard T.E."/>
            <person name="Sorensen J.L."/>
            <person name="Fitzpatrick D.A."/>
            <person name="Frisvad J.C."/>
            <person name="Nielsen K.L."/>
        </authorList>
    </citation>
    <scope>NUCLEOTIDE SEQUENCE</scope>
    <source>
        <strain evidence="2">IBT 30761</strain>
    </source>
</reference>
<feature type="compositionally biased region" description="Basic and acidic residues" evidence="1">
    <location>
        <begin position="41"/>
        <end position="55"/>
    </location>
</feature>